<protein>
    <recommendedName>
        <fullName evidence="1">F-box domain-containing protein</fullName>
    </recommendedName>
</protein>
<dbReference type="eggNOG" id="ENOG502SKXV">
    <property type="taxonomic scope" value="Eukaryota"/>
</dbReference>
<dbReference type="Proteomes" id="UP000001640">
    <property type="component" value="Chromosome 2"/>
</dbReference>
<dbReference type="AlphaFoldDB" id="G0VBV2"/>
<gene>
    <name evidence="2" type="primary">NCAS0B03440</name>
    <name evidence="2" type="ordered locus">NCAS_0B03440</name>
</gene>
<evidence type="ECO:0000259" key="1">
    <source>
        <dbReference type="PROSITE" id="PS50181"/>
    </source>
</evidence>
<sequence length="537" mass="62964">MIDTLPAEIVRHVASFLSQEDKVSLSYVSRTMYDLVIPKLYENLYISAYYYFPCDEPSLGTSYWSVLDFRYLEIAKTGGKIKDYDDERAANRKLATHKFKCLVDTLSSAPMKFCPLIKRVHMTWHVDSDLLLLFVKLLNKYGSSLKSFENFLSKDVMNFLIERQHPLESLTIAPPQVLPEESEVTEEYFITTRSLISHYNFDYLQNLNIPVYACTFFKKLDKPMAIRSLCLNLRPDTYNAEGPNIDGIHYYDIFDVNSLKELEILSWYNNKHIEDVYDLWNLRDFVAFTKIEDFSMFSLRTNNNFLKECLSNYGNLKRIKLDYLDPEVLSIAFLTEIARYDCAKSLTSIDINCEKKEPEPITSTFNFEINIMCKCEKCQETMESVIFKKYIGPHDSRKAVDYYDRERRDFLMQIYKCFPILPHSNLGKYPSIGFDARPLSNFVNNVNGILHRNCNDPKYVTASDVIKLYHLHLHSYRRTFDFFIQNFKALKFLTLNGLPTKIVEYDSKQRCNIPVFFVNGYKSNQIHEIVDDDSLFD</sequence>
<evidence type="ECO:0000313" key="3">
    <source>
        <dbReference type="Proteomes" id="UP000001640"/>
    </source>
</evidence>
<dbReference type="FunCoup" id="G0VBV2">
    <property type="interactions" value="60"/>
</dbReference>
<evidence type="ECO:0000313" key="2">
    <source>
        <dbReference type="EMBL" id="CCC68428.1"/>
    </source>
</evidence>
<dbReference type="RefSeq" id="XP_003674802.1">
    <property type="nucleotide sequence ID" value="XM_003674754.1"/>
</dbReference>
<accession>G0VBV2</accession>
<keyword evidence="3" id="KW-1185">Reference proteome</keyword>
<dbReference type="SUPFAM" id="SSF81383">
    <property type="entry name" value="F-box domain"/>
    <property type="match status" value="1"/>
</dbReference>
<reference evidence="2 3" key="1">
    <citation type="journal article" date="2011" name="Proc. Natl. Acad. Sci. U.S.A.">
        <title>Evolutionary erosion of yeast sex chromosomes by mating-type switching accidents.</title>
        <authorList>
            <person name="Gordon J.L."/>
            <person name="Armisen D."/>
            <person name="Proux-Wera E."/>
            <person name="Oheigeartaigh S.S."/>
            <person name="Byrne K.P."/>
            <person name="Wolfe K.H."/>
        </authorList>
    </citation>
    <scope>NUCLEOTIDE SEQUENCE [LARGE SCALE GENOMIC DNA]</scope>
    <source>
        <strain evidence="3">ATCC 76901 / BCRC 22586 / CBS 4309 / NBRC 1992 / NRRL Y-12630</strain>
    </source>
</reference>
<dbReference type="OrthoDB" id="4060589at2759"/>
<dbReference type="OMA" id="DEHQRCN"/>
<dbReference type="GO" id="GO:0019005">
    <property type="term" value="C:SCF ubiquitin ligase complex"/>
    <property type="evidence" value="ECO:0007669"/>
    <property type="project" value="EnsemblFungi"/>
</dbReference>
<dbReference type="HOGENOM" id="CLU_020929_1_0_1"/>
<proteinExistence type="predicted"/>
<name>G0VBV2_NAUCA</name>
<dbReference type="EMBL" id="HE576753">
    <property type="protein sequence ID" value="CCC68428.1"/>
    <property type="molecule type" value="Genomic_DNA"/>
</dbReference>
<feature type="domain" description="F-box" evidence="1">
    <location>
        <begin position="1"/>
        <end position="44"/>
    </location>
</feature>
<dbReference type="GO" id="GO:0031625">
    <property type="term" value="F:ubiquitin protein ligase binding"/>
    <property type="evidence" value="ECO:0007669"/>
    <property type="project" value="EnsemblFungi"/>
</dbReference>
<dbReference type="PROSITE" id="PS50181">
    <property type="entry name" value="FBOX"/>
    <property type="match status" value="1"/>
</dbReference>
<dbReference type="GeneID" id="96901988"/>
<dbReference type="KEGG" id="ncs:NCAS_0B03440"/>
<reference key="2">
    <citation type="submission" date="2011-08" db="EMBL/GenBank/DDBJ databases">
        <title>Genome sequence of Naumovozyma castellii.</title>
        <authorList>
            <person name="Gordon J.L."/>
            <person name="Armisen D."/>
            <person name="Proux-Wera E."/>
            <person name="OhEigeartaigh S.S."/>
            <person name="Byrne K.P."/>
            <person name="Wolfe K.H."/>
        </authorList>
    </citation>
    <scope>NUCLEOTIDE SEQUENCE</scope>
    <source>
        <strain>Type strain:CBS 4309</strain>
    </source>
</reference>
<dbReference type="InParanoid" id="G0VBV2"/>
<dbReference type="GO" id="GO:0031146">
    <property type="term" value="P:SCF-dependent proteasomal ubiquitin-dependent protein catabolic process"/>
    <property type="evidence" value="ECO:0007669"/>
    <property type="project" value="EnsemblFungi"/>
</dbReference>
<dbReference type="InterPro" id="IPR036047">
    <property type="entry name" value="F-box-like_dom_sf"/>
</dbReference>
<organism evidence="2 3">
    <name type="scientific">Naumovozyma castellii</name>
    <name type="common">Yeast</name>
    <name type="synonym">Saccharomyces castellii</name>
    <dbReference type="NCBI Taxonomy" id="27288"/>
    <lineage>
        <taxon>Eukaryota</taxon>
        <taxon>Fungi</taxon>
        <taxon>Dikarya</taxon>
        <taxon>Ascomycota</taxon>
        <taxon>Saccharomycotina</taxon>
        <taxon>Saccharomycetes</taxon>
        <taxon>Saccharomycetales</taxon>
        <taxon>Saccharomycetaceae</taxon>
        <taxon>Naumovozyma</taxon>
    </lineage>
</organism>
<dbReference type="Pfam" id="PF12937">
    <property type="entry name" value="F-box-like"/>
    <property type="match status" value="1"/>
</dbReference>
<dbReference type="InterPro" id="IPR001810">
    <property type="entry name" value="F-box_dom"/>
</dbReference>